<name>A0ABZ0TJV0_9SPHI</name>
<comment type="similarity">
    <text evidence="1">Belongs to the short-chain dehydrogenases/reductases (SDR) family.</text>
</comment>
<evidence type="ECO:0000256" key="1">
    <source>
        <dbReference type="ARBA" id="ARBA00006484"/>
    </source>
</evidence>
<organism evidence="3 4">
    <name type="scientific">Mucilaginibacter sabulilitoris</name>
    <dbReference type="NCBI Taxonomy" id="1173583"/>
    <lineage>
        <taxon>Bacteria</taxon>
        <taxon>Pseudomonadati</taxon>
        <taxon>Bacteroidota</taxon>
        <taxon>Sphingobacteriia</taxon>
        <taxon>Sphingobacteriales</taxon>
        <taxon>Sphingobacteriaceae</taxon>
        <taxon>Mucilaginibacter</taxon>
    </lineage>
</organism>
<dbReference type="InterPro" id="IPR036291">
    <property type="entry name" value="NAD(P)-bd_dom_sf"/>
</dbReference>
<keyword evidence="4" id="KW-1185">Reference proteome</keyword>
<dbReference type="Gene3D" id="3.40.50.720">
    <property type="entry name" value="NAD(P)-binding Rossmann-like Domain"/>
    <property type="match status" value="1"/>
</dbReference>
<gene>
    <name evidence="3" type="ORF">SNE25_29375</name>
</gene>
<dbReference type="SUPFAM" id="SSF51735">
    <property type="entry name" value="NAD(P)-binding Rossmann-fold domains"/>
    <property type="match status" value="1"/>
</dbReference>
<proteinExistence type="inferred from homology"/>
<sequence length="273" mass="28166">MILNNKNAIIYGAGGSLGGAVAKALAASGARVFLTGRNIAPVQQVADEILAAGGSAETAVVDALNEAAIKQHLNSVVVQTGTVDIIFNAIGVDVIQNIPLVDLPVDDFVRPVTVTLQTQFLTAAAAGKVMMKQGSGVILSLTATPGGIGYPYTGGFAAACCALECFSCNLASELGVYGVRVVNMRSGGSPDSRVFKTAIDTQPEVMAPIMQKMKNDTMLKSMPLMADIANLAVFLVSDMAAKITGVTIDITCGTTAALNYRAVANAEDSRHTI</sequence>
<dbReference type="Proteomes" id="UP001324380">
    <property type="component" value="Chromosome"/>
</dbReference>
<evidence type="ECO:0000313" key="4">
    <source>
        <dbReference type="Proteomes" id="UP001324380"/>
    </source>
</evidence>
<evidence type="ECO:0000256" key="2">
    <source>
        <dbReference type="ARBA" id="ARBA00023002"/>
    </source>
</evidence>
<protein>
    <submittedName>
        <fullName evidence="3">SDR family oxidoreductase</fullName>
    </submittedName>
</protein>
<reference evidence="3 4" key="1">
    <citation type="submission" date="2023-11" db="EMBL/GenBank/DDBJ databases">
        <title>Analysis of the Genomes of Mucilaginibacter gossypii cycad 4 and M. sabulilitoris SNA2: microbes with the potential for plant growth promotion.</title>
        <authorList>
            <person name="Hirsch A.M."/>
            <person name="Humm E."/>
            <person name="Rubbi M."/>
            <person name="Del Vecchio G."/>
            <person name="Ha S.M."/>
            <person name="Pellegrini M."/>
            <person name="Gunsalus R.P."/>
        </authorList>
    </citation>
    <scope>NUCLEOTIDE SEQUENCE [LARGE SCALE GENOMIC DNA]</scope>
    <source>
        <strain evidence="3 4">SNA2</strain>
    </source>
</reference>
<accession>A0ABZ0TJV0</accession>
<dbReference type="CDD" id="cd05233">
    <property type="entry name" value="SDR_c"/>
    <property type="match status" value="1"/>
</dbReference>
<evidence type="ECO:0000313" key="3">
    <source>
        <dbReference type="EMBL" id="WPU93435.1"/>
    </source>
</evidence>
<dbReference type="PRINTS" id="PR00081">
    <property type="entry name" value="GDHRDH"/>
</dbReference>
<dbReference type="Pfam" id="PF13561">
    <property type="entry name" value="adh_short_C2"/>
    <property type="match status" value="1"/>
</dbReference>
<keyword evidence="2" id="KW-0560">Oxidoreductase</keyword>
<dbReference type="PANTHER" id="PTHR43669">
    <property type="entry name" value="5-KETO-D-GLUCONATE 5-REDUCTASE"/>
    <property type="match status" value="1"/>
</dbReference>
<dbReference type="RefSeq" id="WP_321562571.1">
    <property type="nucleotide sequence ID" value="NZ_CP139558.1"/>
</dbReference>
<dbReference type="PANTHER" id="PTHR43669:SF8">
    <property type="entry name" value="SHORT-CHAIN TYPE DEHYDROGENASE_REDUCTASE-RELATED"/>
    <property type="match status" value="1"/>
</dbReference>
<dbReference type="InterPro" id="IPR002347">
    <property type="entry name" value="SDR_fam"/>
</dbReference>
<dbReference type="EMBL" id="CP139558">
    <property type="protein sequence ID" value="WPU93435.1"/>
    <property type="molecule type" value="Genomic_DNA"/>
</dbReference>